<reference evidence="2" key="1">
    <citation type="submission" date="2021-05" db="EMBL/GenBank/DDBJ databases">
        <title>A free-living protist that lacks canonical eukaryotic 1 DNA replication and segregation systems.</title>
        <authorList>
            <person name="Salas-Leiva D.E."/>
            <person name="Tromer E.C."/>
            <person name="Curtis B.A."/>
            <person name="Jerlstrom-Hultqvist J."/>
            <person name="Kolisko M."/>
            <person name="Yi Z."/>
            <person name="Salas-Leiva J.S."/>
            <person name="Gallot-Lavallee L."/>
            <person name="Kops G.J.P.L."/>
            <person name="Archibald J.M."/>
            <person name="Simpson A.G.B."/>
            <person name="Roger A.J."/>
        </authorList>
    </citation>
    <scope>NUCLEOTIDE SEQUENCE</scope>
    <source>
        <strain evidence="2">BICM</strain>
    </source>
</reference>
<evidence type="ECO:0000313" key="3">
    <source>
        <dbReference type="Proteomes" id="UP000717585"/>
    </source>
</evidence>
<dbReference type="AlphaFoldDB" id="A0A8J6AV24"/>
<dbReference type="EMBL" id="JAHDYR010000025">
    <property type="protein sequence ID" value="KAG9393230.1"/>
    <property type="molecule type" value="Genomic_DNA"/>
</dbReference>
<protein>
    <submittedName>
        <fullName evidence="2">CTLH/CRA C-terminal to LisH motif domain</fullName>
    </submittedName>
</protein>
<dbReference type="InterPro" id="IPR024964">
    <property type="entry name" value="CTLH/CRA"/>
</dbReference>
<keyword evidence="3" id="KW-1185">Reference proteome</keyword>
<comment type="caution">
    <text evidence="2">The sequence shown here is derived from an EMBL/GenBank/DDBJ whole genome shotgun (WGS) entry which is preliminary data.</text>
</comment>
<dbReference type="Pfam" id="PF10607">
    <property type="entry name" value="CTLH"/>
    <property type="match status" value="1"/>
</dbReference>
<evidence type="ECO:0000259" key="1">
    <source>
        <dbReference type="Pfam" id="PF10607"/>
    </source>
</evidence>
<sequence length="297" mass="32152">MSSWMDSDENEDASMDEDITMFEFLGGDEGSCAAPLTDPSRLDVKMQLKAMIHASLEHRQYTNTLLKFAKDDAITNAVNLRSAVAASISNGEAEDALATIIAVEPSLADNIEIGMALRIQHFQEILKTGQTNVALEFARTELHSQALSAHNGLKDSFNDALMLLGETSLERVTEAVEKARVECTATVSSALLAHFGLGSHDIMSTLLKQALLVSKALPTDDPAAPHHRTPVLADMVASDTSLASAVAEVELHDPVRARRVRIGPMPGREVRQVRGPDGGPSFLSRMLRRVVAEEMLD</sequence>
<accession>A0A8J6AV24</accession>
<feature type="domain" description="CTLH/CRA C-terminal to LisH motif" evidence="1">
    <location>
        <begin position="80"/>
        <end position="215"/>
    </location>
</feature>
<organism evidence="2 3">
    <name type="scientific">Carpediemonas membranifera</name>
    <dbReference type="NCBI Taxonomy" id="201153"/>
    <lineage>
        <taxon>Eukaryota</taxon>
        <taxon>Metamonada</taxon>
        <taxon>Carpediemonas-like organisms</taxon>
        <taxon>Carpediemonas</taxon>
    </lineage>
</organism>
<proteinExistence type="predicted"/>
<name>A0A8J6AV24_9EUKA</name>
<dbReference type="Proteomes" id="UP000717585">
    <property type="component" value="Unassembled WGS sequence"/>
</dbReference>
<evidence type="ECO:0000313" key="2">
    <source>
        <dbReference type="EMBL" id="KAG9393230.1"/>
    </source>
</evidence>
<gene>
    <name evidence="2" type="ORF">J8273_3363</name>
</gene>